<dbReference type="RefSeq" id="WP_100376369.1">
    <property type="nucleotide sequence ID" value="NZ_PGFD01000001.1"/>
</dbReference>
<dbReference type="EMBL" id="PGFD01000001">
    <property type="protein sequence ID" value="PJJ67676.1"/>
    <property type="molecule type" value="Genomic_DNA"/>
</dbReference>
<evidence type="ECO:0000313" key="2">
    <source>
        <dbReference type="Proteomes" id="UP000228740"/>
    </source>
</evidence>
<dbReference type="Proteomes" id="UP000228740">
    <property type="component" value="Unassembled WGS sequence"/>
</dbReference>
<reference evidence="1 2" key="1">
    <citation type="submission" date="2017-11" db="EMBL/GenBank/DDBJ databases">
        <title>Genomic Encyclopedia of Archaeal and Bacterial Type Strains, Phase II (KMG-II): From Individual Species to Whole Genera.</title>
        <authorList>
            <person name="Goeker M."/>
        </authorList>
    </citation>
    <scope>NUCLEOTIDE SEQUENCE [LARGE SCALE GENOMIC DNA]</scope>
    <source>
        <strain evidence="1 2">DSM 27617</strain>
    </source>
</reference>
<keyword evidence="2" id="KW-1185">Reference proteome</keyword>
<name>A0A2M9C9Z9_9FLAO</name>
<dbReference type="AlphaFoldDB" id="A0A2M9C9Z9"/>
<protein>
    <recommendedName>
        <fullName evidence="3">Lipoprotein</fullName>
    </recommendedName>
</protein>
<comment type="caution">
    <text evidence="1">The sequence shown here is derived from an EMBL/GenBank/DDBJ whole genome shotgun (WGS) entry which is preliminary data.</text>
</comment>
<accession>A0A2M9C9Z9</accession>
<proteinExistence type="predicted"/>
<organism evidence="1 2">
    <name type="scientific">Chryseobacterium geocarposphaerae</name>
    <dbReference type="NCBI Taxonomy" id="1416776"/>
    <lineage>
        <taxon>Bacteria</taxon>
        <taxon>Pseudomonadati</taxon>
        <taxon>Bacteroidota</taxon>
        <taxon>Flavobacteriia</taxon>
        <taxon>Flavobacteriales</taxon>
        <taxon>Weeksellaceae</taxon>
        <taxon>Chryseobacterium group</taxon>
        <taxon>Chryseobacterium</taxon>
    </lineage>
</organism>
<gene>
    <name evidence="1" type="ORF">CLV73_1694</name>
</gene>
<dbReference type="OrthoDB" id="9930997at2"/>
<sequence>MKKIAFIALVIGTLMVSCQNEQRQAVETPETVETLKADAVNNFESALKAISKGGERYVGENKLLNEEGIKILLPAATQLALDKGISEVELQRLSKRDIIEKGLRIYQENIAIYRTKVKSNN</sequence>
<evidence type="ECO:0008006" key="3">
    <source>
        <dbReference type="Google" id="ProtNLM"/>
    </source>
</evidence>
<evidence type="ECO:0000313" key="1">
    <source>
        <dbReference type="EMBL" id="PJJ67676.1"/>
    </source>
</evidence>
<dbReference type="PROSITE" id="PS51257">
    <property type="entry name" value="PROKAR_LIPOPROTEIN"/>
    <property type="match status" value="1"/>
</dbReference>